<reference evidence="2" key="1">
    <citation type="journal article" date="2023" name="Science">
        <title>Genome structures resolve the early diversification of teleost fishes.</title>
        <authorList>
            <person name="Parey E."/>
            <person name="Louis A."/>
            <person name="Montfort J."/>
            <person name="Bouchez O."/>
            <person name="Roques C."/>
            <person name="Iampietro C."/>
            <person name="Lluch J."/>
            <person name="Castinel A."/>
            <person name="Donnadieu C."/>
            <person name="Desvignes T."/>
            <person name="Floi Bucao C."/>
            <person name="Jouanno E."/>
            <person name="Wen M."/>
            <person name="Mejri S."/>
            <person name="Dirks R."/>
            <person name="Jansen H."/>
            <person name="Henkel C."/>
            <person name="Chen W.J."/>
            <person name="Zahm M."/>
            <person name="Cabau C."/>
            <person name="Klopp C."/>
            <person name="Thompson A.W."/>
            <person name="Robinson-Rechavi M."/>
            <person name="Braasch I."/>
            <person name="Lecointre G."/>
            <person name="Bobe J."/>
            <person name="Postlethwait J.H."/>
            <person name="Berthelot C."/>
            <person name="Roest Crollius H."/>
            <person name="Guiguen Y."/>
        </authorList>
    </citation>
    <scope>NUCLEOTIDE SEQUENCE</scope>
    <source>
        <strain evidence="2">NC1722</strain>
    </source>
</reference>
<protein>
    <submittedName>
        <fullName evidence="2">Uncharacterized protein</fullName>
    </submittedName>
</protein>
<comment type="caution">
    <text evidence="2">The sequence shown here is derived from an EMBL/GenBank/DDBJ whole genome shotgun (WGS) entry which is preliminary data.</text>
</comment>
<dbReference type="EMBL" id="JAINUG010000003">
    <property type="protein sequence ID" value="KAJ8417744.1"/>
    <property type="molecule type" value="Genomic_DNA"/>
</dbReference>
<organism evidence="2 3">
    <name type="scientific">Aldrovandia affinis</name>
    <dbReference type="NCBI Taxonomy" id="143900"/>
    <lineage>
        <taxon>Eukaryota</taxon>
        <taxon>Metazoa</taxon>
        <taxon>Chordata</taxon>
        <taxon>Craniata</taxon>
        <taxon>Vertebrata</taxon>
        <taxon>Euteleostomi</taxon>
        <taxon>Actinopterygii</taxon>
        <taxon>Neopterygii</taxon>
        <taxon>Teleostei</taxon>
        <taxon>Notacanthiformes</taxon>
        <taxon>Halosauridae</taxon>
        <taxon>Aldrovandia</taxon>
    </lineage>
</organism>
<sequence>MTRTGLAGTDLTRTSLARTNEATDGDGGFRHPHPHPPPSTEWCRHLPGARDERDLIEEHSSACSLEIAAGNLADLSLHLQLRDVSPVS</sequence>
<gene>
    <name evidence="2" type="ORF">AAFF_G00225870</name>
</gene>
<accession>A0AAD7TB62</accession>
<feature type="compositionally biased region" description="Polar residues" evidence="1">
    <location>
        <begin position="11"/>
        <end position="22"/>
    </location>
</feature>
<evidence type="ECO:0000313" key="3">
    <source>
        <dbReference type="Proteomes" id="UP001221898"/>
    </source>
</evidence>
<keyword evidence="3" id="KW-1185">Reference proteome</keyword>
<evidence type="ECO:0000313" key="2">
    <source>
        <dbReference type="EMBL" id="KAJ8417744.1"/>
    </source>
</evidence>
<evidence type="ECO:0000256" key="1">
    <source>
        <dbReference type="SAM" id="MobiDB-lite"/>
    </source>
</evidence>
<dbReference type="AlphaFoldDB" id="A0AAD7TB62"/>
<proteinExistence type="predicted"/>
<name>A0AAD7TB62_9TELE</name>
<dbReference type="Proteomes" id="UP001221898">
    <property type="component" value="Unassembled WGS sequence"/>
</dbReference>
<feature type="region of interest" description="Disordered" evidence="1">
    <location>
        <begin position="1"/>
        <end position="45"/>
    </location>
</feature>